<organism evidence="3 4">
    <name type="scientific">Achromobacter spanius</name>
    <dbReference type="NCBI Taxonomy" id="217203"/>
    <lineage>
        <taxon>Bacteria</taxon>
        <taxon>Pseudomonadati</taxon>
        <taxon>Pseudomonadota</taxon>
        <taxon>Betaproteobacteria</taxon>
        <taxon>Burkholderiales</taxon>
        <taxon>Alcaligenaceae</taxon>
        <taxon>Achromobacter</taxon>
    </lineage>
</organism>
<dbReference type="AlphaFoldDB" id="A0AA42LRP2"/>
<dbReference type="EMBL" id="JAOCDZ010000015">
    <property type="protein sequence ID" value="MDH0738301.1"/>
    <property type="molecule type" value="Genomic_DNA"/>
</dbReference>
<dbReference type="Pfam" id="PF06812">
    <property type="entry name" value="ImpA_N"/>
    <property type="match status" value="1"/>
</dbReference>
<accession>A0AA42LRP2</accession>
<dbReference type="NCBIfam" id="TIGR03362">
    <property type="entry name" value="VI_chp_7"/>
    <property type="match status" value="1"/>
</dbReference>
<dbReference type="PANTHER" id="PTHR37024">
    <property type="entry name" value="TYPE VI SECRETION SYSTEM DUF2094 AND IMPA-RELATED DOMAIN PROTEIN"/>
    <property type="match status" value="1"/>
</dbReference>
<dbReference type="PANTHER" id="PTHR37024:SF3">
    <property type="entry name" value="TYPE VI SECRETION SYSTEM PROTEIN TSSA"/>
    <property type="match status" value="1"/>
</dbReference>
<sequence>MTHYATLDIEALLAPLDARQPAGHFDEEDETFQAIDHEMIKLGGLQEARLDWLYVDEAARQYLGGQCKHFRVAGHLITARLKARSWPRWSEAVDVLAGMVEHYWETGHPKPGPTGYLGKRRLVALLADRLRDALDALPADSFNKADQARAQQALDRLQARAPDAKLDQTQLTRLEAQFSRCVEQTRFPDTATPAHTTGQQHGKSGNQSGNPSRSQFGSRAGSQARSQAIDEAFFNTPTTALQPGDERENRRSLLSVAEFINQQDVYDPTGYQLRRFALWAHLHAAPTTRNGTRTELMAVPVDIVDGYGEALAGNAVNPALLQRVEKSVVASPYWIRGSFLAAGIAARLEMKDAAAAIRLATERFVRRIPALQDLCFSDGRAFVDSETLAWLSGADGSTASAGPRQAFAEMREELVAQLDSDGVETVLLRLQDKQGHSESPRQRAYAAVIAADLLASRGLSWLAENLYTNVAITLRALPAHEWEPELAEQLNKYMPVRPTADAERKG</sequence>
<feature type="domain" description="ImpA N-terminal" evidence="2">
    <location>
        <begin position="13"/>
        <end position="126"/>
    </location>
</feature>
<evidence type="ECO:0000313" key="3">
    <source>
        <dbReference type="EMBL" id="MDH0738301.1"/>
    </source>
</evidence>
<reference evidence="3" key="1">
    <citation type="submission" date="2022-09" db="EMBL/GenBank/DDBJ databases">
        <title>Intensive care unit water sources are persistently colonized with multi-drug resistant bacteria and are the site of extensive horizontal gene transfer of antibiotic resistance genes.</title>
        <authorList>
            <person name="Diorio-Toth L."/>
        </authorList>
    </citation>
    <scope>NUCLEOTIDE SEQUENCE</scope>
    <source>
        <strain evidence="3">GD03843</strain>
    </source>
</reference>
<dbReference type="Proteomes" id="UP001161094">
    <property type="component" value="Unassembled WGS sequence"/>
</dbReference>
<dbReference type="Pfam" id="PF16989">
    <property type="entry name" value="T6SS_VasJ"/>
    <property type="match status" value="1"/>
</dbReference>
<dbReference type="InterPro" id="IPR017739">
    <property type="entry name" value="T6SS-assoc_VCA0119"/>
</dbReference>
<gene>
    <name evidence="3" type="primary">tssA</name>
    <name evidence="3" type="ORF">N5D93_20950</name>
</gene>
<feature type="compositionally biased region" description="Polar residues" evidence="1">
    <location>
        <begin position="193"/>
        <end position="222"/>
    </location>
</feature>
<feature type="region of interest" description="Disordered" evidence="1">
    <location>
        <begin position="189"/>
        <end position="222"/>
    </location>
</feature>
<dbReference type="InterPro" id="IPR010657">
    <property type="entry name" value="ImpA_N"/>
</dbReference>
<evidence type="ECO:0000259" key="2">
    <source>
        <dbReference type="Pfam" id="PF06812"/>
    </source>
</evidence>
<dbReference type="RefSeq" id="WP_279996395.1">
    <property type="nucleotide sequence ID" value="NZ_JAOCDZ010000015.1"/>
</dbReference>
<proteinExistence type="predicted"/>
<evidence type="ECO:0000256" key="1">
    <source>
        <dbReference type="SAM" id="MobiDB-lite"/>
    </source>
</evidence>
<evidence type="ECO:0000313" key="4">
    <source>
        <dbReference type="Proteomes" id="UP001161094"/>
    </source>
</evidence>
<protein>
    <submittedName>
        <fullName evidence="3">Type VI secretion system protein TssA</fullName>
    </submittedName>
</protein>
<comment type="caution">
    <text evidence="3">The sequence shown here is derived from an EMBL/GenBank/DDBJ whole genome shotgun (WGS) entry which is preliminary data.</text>
</comment>
<name>A0AA42LRP2_9BURK</name>